<dbReference type="Proteomes" id="UP000244937">
    <property type="component" value="Chromosome"/>
</dbReference>
<evidence type="ECO:0000256" key="2">
    <source>
        <dbReference type="ARBA" id="ARBA00022490"/>
    </source>
</evidence>
<comment type="function">
    <text evidence="8">Ligates lysine onto the cytidine present at position 34 of the AUA codon-specific tRNA(Ile) that contains the anticodon CAU, in an ATP-dependent manner. Cytidine is converted to lysidine, thus changing the amino acid specificity of the tRNA from methionine to isoleucine.</text>
</comment>
<evidence type="ECO:0000256" key="3">
    <source>
        <dbReference type="ARBA" id="ARBA00022598"/>
    </source>
</evidence>
<dbReference type="SUPFAM" id="SSF52402">
    <property type="entry name" value="Adenine nucleotide alpha hydrolases-like"/>
    <property type="match status" value="1"/>
</dbReference>
<evidence type="ECO:0000313" key="10">
    <source>
        <dbReference type="EMBL" id="AWI26617.1"/>
    </source>
</evidence>
<dbReference type="InterPro" id="IPR014729">
    <property type="entry name" value="Rossmann-like_a/b/a_fold"/>
</dbReference>
<keyword evidence="3 8" id="KW-0436">Ligase</keyword>
<dbReference type="EC" id="6.3.4.19" evidence="8"/>
<dbReference type="RefSeq" id="WP_108904394.1">
    <property type="nucleotide sequence ID" value="NZ_CP029187.1"/>
</dbReference>
<dbReference type="InterPro" id="IPR012796">
    <property type="entry name" value="Lysidine-tRNA-synth_C"/>
</dbReference>
<evidence type="ECO:0000256" key="1">
    <source>
        <dbReference type="ARBA" id="ARBA00004496"/>
    </source>
</evidence>
<dbReference type="HAMAP" id="MF_01161">
    <property type="entry name" value="tRNA_Ile_lys_synt"/>
    <property type="match status" value="1"/>
</dbReference>
<reference evidence="10 11" key="1">
    <citation type="submission" date="2018-05" db="EMBL/GenBank/DDBJ databases">
        <title>Genome sequencing of Flavobacterium sp. HYN0049.</title>
        <authorList>
            <person name="Yi H."/>
            <person name="Baek C."/>
        </authorList>
    </citation>
    <scope>NUCLEOTIDE SEQUENCE [LARGE SCALE GENOMIC DNA]</scope>
    <source>
        <strain evidence="10 11">HYN0049</strain>
    </source>
</reference>
<dbReference type="SMART" id="SM00977">
    <property type="entry name" value="TilS_C"/>
    <property type="match status" value="1"/>
</dbReference>
<dbReference type="Pfam" id="PF01171">
    <property type="entry name" value="ATP_bind_3"/>
    <property type="match status" value="1"/>
</dbReference>
<dbReference type="KEGG" id="fpal:HYN49_12320"/>
<dbReference type="OrthoDB" id="9807403at2"/>
<keyword evidence="5 8" id="KW-0547">Nucleotide-binding</keyword>
<dbReference type="Pfam" id="PF11734">
    <property type="entry name" value="TilS_C"/>
    <property type="match status" value="1"/>
</dbReference>
<evidence type="ECO:0000256" key="5">
    <source>
        <dbReference type="ARBA" id="ARBA00022741"/>
    </source>
</evidence>
<evidence type="ECO:0000313" key="11">
    <source>
        <dbReference type="Proteomes" id="UP000244937"/>
    </source>
</evidence>
<comment type="catalytic activity">
    <reaction evidence="7 8">
        <text>cytidine(34) in tRNA(Ile2) + L-lysine + ATP = lysidine(34) in tRNA(Ile2) + AMP + diphosphate + H(+)</text>
        <dbReference type="Rhea" id="RHEA:43744"/>
        <dbReference type="Rhea" id="RHEA-COMP:10625"/>
        <dbReference type="Rhea" id="RHEA-COMP:10670"/>
        <dbReference type="ChEBI" id="CHEBI:15378"/>
        <dbReference type="ChEBI" id="CHEBI:30616"/>
        <dbReference type="ChEBI" id="CHEBI:32551"/>
        <dbReference type="ChEBI" id="CHEBI:33019"/>
        <dbReference type="ChEBI" id="CHEBI:82748"/>
        <dbReference type="ChEBI" id="CHEBI:83665"/>
        <dbReference type="ChEBI" id="CHEBI:456215"/>
        <dbReference type="EC" id="6.3.4.19"/>
    </reaction>
</comment>
<dbReference type="PANTHER" id="PTHR43033">
    <property type="entry name" value="TRNA(ILE)-LYSIDINE SYNTHASE-RELATED"/>
    <property type="match status" value="1"/>
</dbReference>
<gene>
    <name evidence="8 10" type="primary">tilS</name>
    <name evidence="10" type="ORF">HYN49_12320</name>
</gene>
<proteinExistence type="inferred from homology"/>
<sequence length="442" mass="50784">MITKLRIHLTEHFPFLTHKKLLLAVSGGLDSMVMAHLFSQLPFKIAIAHCNFGLRGEESDADQAFVKSFAEKHEIPFFHTRFDTQSFAKDYKLSIQLAARELRYNWFAELLQQKELDYLVTAHHADDNLETFLINFSRGTGPEGLTGIPGKIGNIIRPLLPFSRDEIETYANENAIQWREDSSNASDKYLRNKIRHHVVPLLKEINPSLLESFSNTSSYLQQAMSMADDASRIVYRKVVTEESHQKKINIGELLVLPNYKAYLHSWLAPLGFTAWEDIYHLVHAQSGKQVFSTHFRLLKDRDFLLLAAVATENPTELYIEKGVGEVNFPLKLSFRKVNGISDAPNTVIFADEDLLHFPLILRKWHEGDDFQPFGMKGQSKKVSKFFKDEKLSAFEKEQAWLLCSGDDIVWIVGLRQDERFKIQHKTQNILQITLHNETSISP</sequence>
<dbReference type="InterPro" id="IPR012795">
    <property type="entry name" value="tRNA_Ile_lys_synt_N"/>
</dbReference>
<comment type="similarity">
    <text evidence="8">Belongs to the tRNA(Ile)-lysidine synthase family.</text>
</comment>
<dbReference type="Gene3D" id="3.40.50.620">
    <property type="entry name" value="HUPs"/>
    <property type="match status" value="1"/>
</dbReference>
<dbReference type="InterPro" id="IPR012094">
    <property type="entry name" value="tRNA_Ile_lys_synt"/>
</dbReference>
<keyword evidence="11" id="KW-1185">Reference proteome</keyword>
<keyword evidence="4 8" id="KW-0819">tRNA processing</keyword>
<feature type="domain" description="Lysidine-tRNA(Ile) synthetase C-terminal" evidence="9">
    <location>
        <begin position="359"/>
        <end position="432"/>
    </location>
</feature>
<keyword evidence="2 8" id="KW-0963">Cytoplasm</keyword>
<evidence type="ECO:0000256" key="4">
    <source>
        <dbReference type="ARBA" id="ARBA00022694"/>
    </source>
</evidence>
<evidence type="ECO:0000259" key="9">
    <source>
        <dbReference type="SMART" id="SM00977"/>
    </source>
</evidence>
<dbReference type="InterPro" id="IPR011063">
    <property type="entry name" value="TilS/TtcA_N"/>
</dbReference>
<dbReference type="EMBL" id="CP029187">
    <property type="protein sequence ID" value="AWI26617.1"/>
    <property type="molecule type" value="Genomic_DNA"/>
</dbReference>
<dbReference type="GO" id="GO:0005737">
    <property type="term" value="C:cytoplasm"/>
    <property type="evidence" value="ECO:0007669"/>
    <property type="project" value="UniProtKB-SubCell"/>
</dbReference>
<protein>
    <recommendedName>
        <fullName evidence="8">tRNA(Ile)-lysidine synthase</fullName>
        <ecNumber evidence="8">6.3.4.19</ecNumber>
    </recommendedName>
    <alternativeName>
        <fullName evidence="8">tRNA(Ile)-2-lysyl-cytidine synthase</fullName>
    </alternativeName>
    <alternativeName>
        <fullName evidence="8">tRNA(Ile)-lysidine synthetase</fullName>
    </alternativeName>
</protein>
<dbReference type="PANTHER" id="PTHR43033:SF1">
    <property type="entry name" value="TRNA(ILE)-LYSIDINE SYNTHASE-RELATED"/>
    <property type="match status" value="1"/>
</dbReference>
<accession>A0A2S1SJW0</accession>
<dbReference type="CDD" id="cd01992">
    <property type="entry name" value="TilS_N"/>
    <property type="match status" value="1"/>
</dbReference>
<feature type="binding site" evidence="8">
    <location>
        <begin position="26"/>
        <end position="31"/>
    </location>
    <ligand>
        <name>ATP</name>
        <dbReference type="ChEBI" id="CHEBI:30616"/>
    </ligand>
</feature>
<dbReference type="GO" id="GO:0005524">
    <property type="term" value="F:ATP binding"/>
    <property type="evidence" value="ECO:0007669"/>
    <property type="project" value="UniProtKB-UniRule"/>
</dbReference>
<dbReference type="AlphaFoldDB" id="A0A2S1SJW0"/>
<organism evidence="10 11">
    <name type="scientific">Flavobacterium pallidum</name>
    <dbReference type="NCBI Taxonomy" id="2172098"/>
    <lineage>
        <taxon>Bacteria</taxon>
        <taxon>Pseudomonadati</taxon>
        <taxon>Bacteroidota</taxon>
        <taxon>Flavobacteriia</taxon>
        <taxon>Flavobacteriales</taxon>
        <taxon>Flavobacteriaceae</taxon>
        <taxon>Flavobacterium</taxon>
    </lineage>
</organism>
<evidence type="ECO:0000256" key="7">
    <source>
        <dbReference type="ARBA" id="ARBA00048539"/>
    </source>
</evidence>
<dbReference type="NCBIfam" id="TIGR02433">
    <property type="entry name" value="lysidine_TilS_C"/>
    <property type="match status" value="1"/>
</dbReference>
<dbReference type="SUPFAM" id="SSF56037">
    <property type="entry name" value="PheT/TilS domain"/>
    <property type="match status" value="1"/>
</dbReference>
<comment type="subcellular location">
    <subcellularLocation>
        <location evidence="1 8">Cytoplasm</location>
    </subcellularLocation>
</comment>
<keyword evidence="6 8" id="KW-0067">ATP-binding</keyword>
<name>A0A2S1SJW0_9FLAO</name>
<evidence type="ECO:0000256" key="8">
    <source>
        <dbReference type="HAMAP-Rule" id="MF_01161"/>
    </source>
</evidence>
<dbReference type="GO" id="GO:0032267">
    <property type="term" value="F:tRNA(Ile)-lysidine synthase activity"/>
    <property type="evidence" value="ECO:0007669"/>
    <property type="project" value="UniProtKB-EC"/>
</dbReference>
<evidence type="ECO:0000256" key="6">
    <source>
        <dbReference type="ARBA" id="ARBA00022840"/>
    </source>
</evidence>
<dbReference type="NCBIfam" id="TIGR02432">
    <property type="entry name" value="lysidine_TilS_N"/>
    <property type="match status" value="1"/>
</dbReference>
<comment type="domain">
    <text evidence="8">The N-terminal region contains the highly conserved SGGXDS motif, predicted to be a P-loop motif involved in ATP binding.</text>
</comment>
<dbReference type="GO" id="GO:0006400">
    <property type="term" value="P:tRNA modification"/>
    <property type="evidence" value="ECO:0007669"/>
    <property type="project" value="UniProtKB-UniRule"/>
</dbReference>